<evidence type="ECO:0000313" key="2">
    <source>
        <dbReference type="EMBL" id="MDQ0547168.1"/>
    </source>
</evidence>
<feature type="signal peptide" evidence="1">
    <location>
        <begin position="1"/>
        <end position="20"/>
    </location>
</feature>
<organism evidence="2 3">
    <name type="scientific">Methylobacterium brachiatum</name>
    <dbReference type="NCBI Taxonomy" id="269660"/>
    <lineage>
        <taxon>Bacteria</taxon>
        <taxon>Pseudomonadati</taxon>
        <taxon>Pseudomonadota</taxon>
        <taxon>Alphaproteobacteria</taxon>
        <taxon>Hyphomicrobiales</taxon>
        <taxon>Methylobacteriaceae</taxon>
        <taxon>Methylobacterium</taxon>
    </lineage>
</organism>
<sequence>MPRFTLALGLLATLALPAHAQETVPGGRPKLLLYGNYCGPGSNAPAAPIDALDAACARHDACTPDEGLPTKACNMRLQVEAERVAADPSQPEDLRMMAGVVASGAAMMPSTSVAGGGFPPSQARVASRRPLPAAVVTDGY</sequence>
<evidence type="ECO:0000256" key="1">
    <source>
        <dbReference type="SAM" id="SignalP"/>
    </source>
</evidence>
<proteinExistence type="predicted"/>
<dbReference type="InterPro" id="IPR036444">
    <property type="entry name" value="PLipase_A2_dom_sf"/>
</dbReference>
<dbReference type="RefSeq" id="WP_230368091.1">
    <property type="nucleotide sequence ID" value="NZ_JAJALK010000021.1"/>
</dbReference>
<dbReference type="Gene3D" id="1.20.90.10">
    <property type="entry name" value="Phospholipase A2 domain"/>
    <property type="match status" value="1"/>
</dbReference>
<dbReference type="Proteomes" id="UP001223420">
    <property type="component" value="Unassembled WGS sequence"/>
</dbReference>
<feature type="chain" id="PRO_5042546835" description="Phospholipase A2" evidence="1">
    <location>
        <begin position="21"/>
        <end position="140"/>
    </location>
</feature>
<dbReference type="GO" id="GO:0050482">
    <property type="term" value="P:arachidonate secretion"/>
    <property type="evidence" value="ECO:0007669"/>
    <property type="project" value="InterPro"/>
</dbReference>
<comment type="caution">
    <text evidence="2">The sequence shown here is derived from an EMBL/GenBank/DDBJ whole genome shotgun (WGS) entry which is preliminary data.</text>
</comment>
<name>A0AAJ1X163_9HYPH</name>
<gene>
    <name evidence="2" type="ORF">QO001_006124</name>
</gene>
<evidence type="ECO:0008006" key="4">
    <source>
        <dbReference type="Google" id="ProtNLM"/>
    </source>
</evidence>
<evidence type="ECO:0000313" key="3">
    <source>
        <dbReference type="Proteomes" id="UP001223420"/>
    </source>
</evidence>
<accession>A0AAJ1X163</accession>
<dbReference type="EMBL" id="JAUSWL010000022">
    <property type="protein sequence ID" value="MDQ0547168.1"/>
    <property type="molecule type" value="Genomic_DNA"/>
</dbReference>
<dbReference type="AlphaFoldDB" id="A0AAJ1X163"/>
<dbReference type="GO" id="GO:0004623">
    <property type="term" value="F:phospholipase A2 activity"/>
    <property type="evidence" value="ECO:0007669"/>
    <property type="project" value="InterPro"/>
</dbReference>
<reference evidence="2" key="1">
    <citation type="submission" date="2023-07" db="EMBL/GenBank/DDBJ databases">
        <title>Genomic Encyclopedia of Type Strains, Phase IV (KMG-IV): sequencing the most valuable type-strain genomes for metagenomic binning, comparative biology and taxonomic classification.</title>
        <authorList>
            <person name="Goeker M."/>
        </authorList>
    </citation>
    <scope>NUCLEOTIDE SEQUENCE</scope>
    <source>
        <strain evidence="2">DSM 19569</strain>
    </source>
</reference>
<dbReference type="SUPFAM" id="SSF48619">
    <property type="entry name" value="Phospholipase A2, PLA2"/>
    <property type="match status" value="1"/>
</dbReference>
<dbReference type="GO" id="GO:0006644">
    <property type="term" value="P:phospholipid metabolic process"/>
    <property type="evidence" value="ECO:0007669"/>
    <property type="project" value="InterPro"/>
</dbReference>
<protein>
    <recommendedName>
        <fullName evidence="4">Phospholipase A2</fullName>
    </recommendedName>
</protein>
<keyword evidence="1" id="KW-0732">Signal</keyword>